<proteinExistence type="predicted"/>
<name>A0A0N4U0G0_DRAME</name>
<dbReference type="WBParaSite" id="DME_0000003801-mRNA-1">
    <property type="protein sequence ID" value="DME_0000003801-mRNA-1"/>
    <property type="gene ID" value="DME_0000003801"/>
</dbReference>
<evidence type="ECO:0000313" key="2">
    <source>
        <dbReference type="WBParaSite" id="DME_0000003801-mRNA-1"/>
    </source>
</evidence>
<protein>
    <submittedName>
        <fullName evidence="2">ThiF domain-containing protein</fullName>
    </submittedName>
</protein>
<dbReference type="Proteomes" id="UP000038040">
    <property type="component" value="Unplaced"/>
</dbReference>
<sequence length="309" mass="35330">LARKVIISSSRLILFSNLFKTINIFSGKLFRRDQLSVVVVNCGGCDTSAFVCKLLKCAGSEVRVDLMAKSFSFETAGVWRTINLIEVDSAKHDLWMSLNVDGCLLLFTPSSNHSFKQASEKLRKRKSQCNCDDLYNWQIWHRRPARQWVTPSSLCRRKRERFNTNICFCHHITVLLKHYADRIWLIGVANDPASSRRFSSSVSYNGFALIFFSSEHHFPQNFLITPPMVEARGVAQSVGAHYTEVVRDGKTERSPLAYNYLMTDMMSFIGERKVECMPMKITFEFDGKDTSEANLIVRKNVNALDFAPQ</sequence>
<reference evidence="2" key="1">
    <citation type="submission" date="2017-02" db="UniProtKB">
        <authorList>
            <consortium name="WormBaseParasite"/>
        </authorList>
    </citation>
    <scope>IDENTIFICATION</scope>
</reference>
<dbReference type="AlphaFoldDB" id="A0A0N4U0G0"/>
<accession>A0A0N4U0G0</accession>
<evidence type="ECO:0000313" key="1">
    <source>
        <dbReference type="Proteomes" id="UP000038040"/>
    </source>
</evidence>
<organism evidence="1 2">
    <name type="scientific">Dracunculus medinensis</name>
    <name type="common">Guinea worm</name>
    <dbReference type="NCBI Taxonomy" id="318479"/>
    <lineage>
        <taxon>Eukaryota</taxon>
        <taxon>Metazoa</taxon>
        <taxon>Ecdysozoa</taxon>
        <taxon>Nematoda</taxon>
        <taxon>Chromadorea</taxon>
        <taxon>Rhabditida</taxon>
        <taxon>Spirurina</taxon>
        <taxon>Dracunculoidea</taxon>
        <taxon>Dracunculidae</taxon>
        <taxon>Dracunculus</taxon>
    </lineage>
</organism>